<keyword evidence="9" id="KW-1185">Reference proteome</keyword>
<dbReference type="InterPro" id="IPR011010">
    <property type="entry name" value="DNA_brk_join_enz"/>
</dbReference>
<evidence type="ECO:0000256" key="1">
    <source>
        <dbReference type="ARBA" id="ARBA00008857"/>
    </source>
</evidence>
<dbReference type="GO" id="GO:0003677">
    <property type="term" value="F:DNA binding"/>
    <property type="evidence" value="ECO:0007669"/>
    <property type="project" value="UniProtKB-UniRule"/>
</dbReference>
<evidence type="ECO:0000313" key="9">
    <source>
        <dbReference type="Proteomes" id="UP000051084"/>
    </source>
</evidence>
<evidence type="ECO:0000256" key="4">
    <source>
        <dbReference type="ARBA" id="ARBA00023172"/>
    </source>
</evidence>
<organism evidence="8 9">
    <name type="scientific">Limosilactobacillus equigenerosi DSM 18793 = JCM 14505</name>
    <dbReference type="NCBI Taxonomy" id="1423742"/>
    <lineage>
        <taxon>Bacteria</taxon>
        <taxon>Bacillati</taxon>
        <taxon>Bacillota</taxon>
        <taxon>Bacilli</taxon>
        <taxon>Lactobacillales</taxon>
        <taxon>Lactobacillaceae</taxon>
        <taxon>Limosilactobacillus</taxon>
    </lineage>
</organism>
<dbReference type="Pfam" id="PF02899">
    <property type="entry name" value="Phage_int_SAM_1"/>
    <property type="match status" value="1"/>
</dbReference>
<dbReference type="PATRIC" id="fig|1423742.4.peg.119"/>
<dbReference type="InterPro" id="IPR010998">
    <property type="entry name" value="Integrase_recombinase_N"/>
</dbReference>
<reference evidence="8 9" key="1">
    <citation type="journal article" date="2015" name="Genome Announc.">
        <title>Expanding the biotechnology potential of lactobacilli through comparative genomics of 213 strains and associated genera.</title>
        <authorList>
            <person name="Sun Z."/>
            <person name="Harris H.M."/>
            <person name="McCann A."/>
            <person name="Guo C."/>
            <person name="Argimon S."/>
            <person name="Zhang W."/>
            <person name="Yang X."/>
            <person name="Jeffery I.B."/>
            <person name="Cooney J.C."/>
            <person name="Kagawa T.F."/>
            <person name="Liu W."/>
            <person name="Song Y."/>
            <person name="Salvetti E."/>
            <person name="Wrobel A."/>
            <person name="Rasinkangas P."/>
            <person name="Parkhill J."/>
            <person name="Rea M.C."/>
            <person name="O'Sullivan O."/>
            <person name="Ritari J."/>
            <person name="Douillard F.P."/>
            <person name="Paul Ross R."/>
            <person name="Yang R."/>
            <person name="Briner A.E."/>
            <person name="Felis G.E."/>
            <person name="de Vos W.M."/>
            <person name="Barrangou R."/>
            <person name="Klaenhammer T.R."/>
            <person name="Caufield P.W."/>
            <person name="Cui Y."/>
            <person name="Zhang H."/>
            <person name="O'Toole P.W."/>
        </authorList>
    </citation>
    <scope>NUCLEOTIDE SEQUENCE [LARGE SCALE GENOMIC DNA]</scope>
    <source>
        <strain evidence="8 9">DSM 18793</strain>
    </source>
</reference>
<dbReference type="Gene3D" id="1.10.150.130">
    <property type="match status" value="1"/>
</dbReference>
<feature type="domain" description="Core-binding (CB)" evidence="7">
    <location>
        <begin position="1"/>
        <end position="83"/>
    </location>
</feature>
<sequence>MTNQSMLDRYLATVAQTKSAATLKATQRDLRAFLAYLGPATKILQVQPQTIQAYLDGLLAQGQKLATVKRQLSSLRQFYQWLLQRDLIYQSPAQKIKLPVNQAPVLTKGLTAEQQAQVLAAAHRKLPLAGQVALQLMLELGLRPTEVLALTRTAVNFETNTMTISGEAPRVLRLSVALVNKLNALENDNRLSNCDILIKNQDNQPLSINGLYYWLRVISAEVNFKVTSGQLRLTARNRVTKDATDIAKVQQQFGDRSEITTIKHWHHDPTHLRADYQRYFKR</sequence>
<evidence type="ECO:0000313" key="8">
    <source>
        <dbReference type="EMBL" id="KRL93009.1"/>
    </source>
</evidence>
<dbReference type="InterPro" id="IPR050090">
    <property type="entry name" value="Tyrosine_recombinase_XerCD"/>
</dbReference>
<dbReference type="RefSeq" id="WP_054653035.1">
    <property type="nucleotide sequence ID" value="NZ_AZGC01000049.1"/>
</dbReference>
<dbReference type="Pfam" id="PF00589">
    <property type="entry name" value="Phage_integrase"/>
    <property type="match status" value="1"/>
</dbReference>
<feature type="domain" description="Tyr recombinase" evidence="6">
    <location>
        <begin position="105"/>
        <end position="277"/>
    </location>
</feature>
<dbReference type="OrthoDB" id="9801717at2"/>
<protein>
    <recommendedName>
        <fullName evidence="10">Integrase</fullName>
    </recommendedName>
</protein>
<dbReference type="PROSITE" id="PS51898">
    <property type="entry name" value="TYR_RECOMBINASE"/>
    <property type="match status" value="1"/>
</dbReference>
<dbReference type="InterPro" id="IPR013762">
    <property type="entry name" value="Integrase-like_cat_sf"/>
</dbReference>
<dbReference type="PANTHER" id="PTHR30349:SF41">
    <property type="entry name" value="INTEGRASE_RECOMBINASE PROTEIN MJ0367-RELATED"/>
    <property type="match status" value="1"/>
</dbReference>
<dbReference type="Gene3D" id="1.10.443.10">
    <property type="entry name" value="Intergrase catalytic core"/>
    <property type="match status" value="1"/>
</dbReference>
<dbReference type="InterPro" id="IPR004107">
    <property type="entry name" value="Integrase_SAM-like_N"/>
</dbReference>
<dbReference type="AlphaFoldDB" id="A0A0R1UI24"/>
<dbReference type="GO" id="GO:0006310">
    <property type="term" value="P:DNA recombination"/>
    <property type="evidence" value="ECO:0007669"/>
    <property type="project" value="UniProtKB-KW"/>
</dbReference>
<evidence type="ECO:0000256" key="3">
    <source>
        <dbReference type="ARBA" id="ARBA00023125"/>
    </source>
</evidence>
<dbReference type="STRING" id="417373.GCA_001570685_00731"/>
<dbReference type="InterPro" id="IPR044068">
    <property type="entry name" value="CB"/>
</dbReference>
<evidence type="ECO:0000259" key="6">
    <source>
        <dbReference type="PROSITE" id="PS51898"/>
    </source>
</evidence>
<dbReference type="PANTHER" id="PTHR30349">
    <property type="entry name" value="PHAGE INTEGRASE-RELATED"/>
    <property type="match status" value="1"/>
</dbReference>
<name>A0A0R1UI24_9LACO</name>
<comment type="similarity">
    <text evidence="1">Belongs to the 'phage' integrase family.</text>
</comment>
<keyword evidence="4" id="KW-0233">DNA recombination</keyword>
<dbReference type="SUPFAM" id="SSF56349">
    <property type="entry name" value="DNA breaking-rejoining enzymes"/>
    <property type="match status" value="1"/>
</dbReference>
<evidence type="ECO:0000256" key="2">
    <source>
        <dbReference type="ARBA" id="ARBA00022908"/>
    </source>
</evidence>
<proteinExistence type="inferred from homology"/>
<dbReference type="PROSITE" id="PS51900">
    <property type="entry name" value="CB"/>
    <property type="match status" value="1"/>
</dbReference>
<dbReference type="InterPro" id="IPR002104">
    <property type="entry name" value="Integrase_catalytic"/>
</dbReference>
<gene>
    <name evidence="8" type="ORF">FC21_GL000110</name>
</gene>
<dbReference type="GO" id="GO:0015074">
    <property type="term" value="P:DNA integration"/>
    <property type="evidence" value="ECO:0007669"/>
    <property type="project" value="UniProtKB-KW"/>
</dbReference>
<dbReference type="EMBL" id="AZGC01000049">
    <property type="protein sequence ID" value="KRL93009.1"/>
    <property type="molecule type" value="Genomic_DNA"/>
</dbReference>
<comment type="caution">
    <text evidence="8">The sequence shown here is derived from an EMBL/GenBank/DDBJ whole genome shotgun (WGS) entry which is preliminary data.</text>
</comment>
<dbReference type="Proteomes" id="UP000051084">
    <property type="component" value="Unassembled WGS sequence"/>
</dbReference>
<evidence type="ECO:0000259" key="7">
    <source>
        <dbReference type="PROSITE" id="PS51900"/>
    </source>
</evidence>
<keyword evidence="2" id="KW-0229">DNA integration</keyword>
<keyword evidence="3 5" id="KW-0238">DNA-binding</keyword>
<accession>A0A0R1UI24</accession>
<evidence type="ECO:0008006" key="10">
    <source>
        <dbReference type="Google" id="ProtNLM"/>
    </source>
</evidence>
<evidence type="ECO:0000256" key="5">
    <source>
        <dbReference type="PROSITE-ProRule" id="PRU01248"/>
    </source>
</evidence>